<evidence type="ECO:0000313" key="6">
    <source>
        <dbReference type="Proteomes" id="UP000218965"/>
    </source>
</evidence>
<keyword evidence="5" id="KW-0346">Stress response</keyword>
<evidence type="ECO:0000313" key="7">
    <source>
        <dbReference type="Proteomes" id="UP000292408"/>
    </source>
</evidence>
<accession>A0A0U5BLJ7</accession>
<dbReference type="InterPro" id="IPR002068">
    <property type="entry name" value="A-crystallin/Hsp20_dom"/>
</dbReference>
<dbReference type="EMBL" id="SGXT01000017">
    <property type="protein sequence ID" value="RZT58332.1"/>
    <property type="molecule type" value="Genomic_DNA"/>
</dbReference>
<gene>
    <name evidence="5" type="ORF">EV140_2100</name>
    <name evidence="4" type="ORF">MalAC0309_0580</name>
</gene>
<comment type="similarity">
    <text evidence="1 2">Belongs to the small heat shock protein (HSP20) family.</text>
</comment>
<sequence>MTMFFDPFRELDRVAGTLLDRRESPRLMPMDVYRDGDHYVLTADLPGVDPGSVDVDVDGQLLTIRAERTPRSQEGVQWLTRERPAGAYLRQLTLGKDIDTESISAHYENGVLSVMIPVLEKAKPRKIAVETTGTRAEVTA</sequence>
<reference evidence="4 6" key="4">
    <citation type="submission" date="2016-01" db="EMBL/GenBank/DDBJ databases">
        <title>Microcella alkaliphila JAM AC0309 whole genome shotgun sequence.</title>
        <authorList>
            <person name="Kurata A."/>
            <person name="Hirose Y."/>
            <person name="Kishimoto N."/>
            <person name="Kobayashi T."/>
        </authorList>
    </citation>
    <scope>NUCLEOTIDE SEQUENCE [LARGE SCALE GENOMIC DNA]</scope>
    <source>
        <strain evidence="4 6">JAM AC0309</strain>
    </source>
</reference>
<proteinExistence type="inferred from homology"/>
<evidence type="ECO:0000256" key="2">
    <source>
        <dbReference type="RuleBase" id="RU003616"/>
    </source>
</evidence>
<reference evidence="6" key="2">
    <citation type="submission" date="2015-12" db="EMBL/GenBank/DDBJ databases">
        <authorList>
            <person name="Shamseldin A."/>
            <person name="Moawad H."/>
            <person name="Abd El-Rahim W.M."/>
            <person name="Sadowsky M.J."/>
        </authorList>
    </citation>
    <scope>NUCLEOTIDE SEQUENCE [LARGE SCALE GENOMIC DNA]</scope>
    <source>
        <strain evidence="6">JAM AC0309</strain>
    </source>
</reference>
<dbReference type="Gene3D" id="2.60.40.790">
    <property type="match status" value="1"/>
</dbReference>
<reference evidence="5" key="5">
    <citation type="submission" date="2019-02" db="EMBL/GenBank/DDBJ databases">
        <authorList>
            <person name="Whitman W."/>
            <person name="Huntemann M."/>
            <person name="Clum A."/>
            <person name="Pillay M."/>
            <person name="Palaniappan K."/>
            <person name="Varghese N."/>
            <person name="Mikhailova N."/>
            <person name="Stamatis D."/>
            <person name="Reddy T."/>
            <person name="Daum C."/>
            <person name="Shapiro N."/>
            <person name="Ivanova N."/>
            <person name="Kyrpides N."/>
            <person name="Woyke T."/>
        </authorList>
    </citation>
    <scope>NUCLEOTIDE SEQUENCE</scope>
    <source>
        <strain evidence="5">AC4r</strain>
    </source>
</reference>
<evidence type="ECO:0000256" key="1">
    <source>
        <dbReference type="PROSITE-ProRule" id="PRU00285"/>
    </source>
</evidence>
<dbReference type="PROSITE" id="PS01031">
    <property type="entry name" value="SHSP"/>
    <property type="match status" value="1"/>
</dbReference>
<dbReference type="EMBL" id="AP017315">
    <property type="protein sequence ID" value="BAU31452.1"/>
    <property type="molecule type" value="Genomic_DNA"/>
</dbReference>
<dbReference type="Proteomes" id="UP000218965">
    <property type="component" value="Chromosome"/>
</dbReference>
<dbReference type="Proteomes" id="UP000292408">
    <property type="component" value="Unassembled WGS sequence"/>
</dbReference>
<evidence type="ECO:0000313" key="5">
    <source>
        <dbReference type="EMBL" id="RZT58332.1"/>
    </source>
</evidence>
<dbReference type="RefSeq" id="WP_096420676.1">
    <property type="nucleotide sequence ID" value="NZ_AP017315.1"/>
</dbReference>
<dbReference type="InterPro" id="IPR031107">
    <property type="entry name" value="Small_HSP"/>
</dbReference>
<dbReference type="Pfam" id="PF00011">
    <property type="entry name" value="HSP20"/>
    <property type="match status" value="1"/>
</dbReference>
<organism evidence="4 6">
    <name type="scientific">Microcella alkaliphila</name>
    <dbReference type="NCBI Taxonomy" id="279828"/>
    <lineage>
        <taxon>Bacteria</taxon>
        <taxon>Bacillati</taxon>
        <taxon>Actinomycetota</taxon>
        <taxon>Actinomycetes</taxon>
        <taxon>Micrococcales</taxon>
        <taxon>Microbacteriaceae</taxon>
        <taxon>Microcella</taxon>
    </lineage>
</organism>
<dbReference type="InterPro" id="IPR008978">
    <property type="entry name" value="HSP20-like_chaperone"/>
</dbReference>
<protein>
    <submittedName>
        <fullName evidence="5">Heat shock protein Hsp20</fullName>
    </submittedName>
    <submittedName>
        <fullName evidence="4">Molecular chaperone</fullName>
    </submittedName>
</protein>
<reference evidence="4" key="3">
    <citation type="submission" date="2015-12" db="EMBL/GenBank/DDBJ databases">
        <authorList>
            <consortium name="Microcella alkaliphila JAM AC0309 genome sequencing consortium"/>
            <person name="Kurata A."/>
            <person name="Hirose Y."/>
            <person name="Kishimoto N."/>
            <person name="Kobayashi T."/>
        </authorList>
    </citation>
    <scope>NUCLEOTIDE SEQUENCE</scope>
    <source>
        <strain evidence="4">JAM AC0309</strain>
    </source>
</reference>
<name>A0A0U5BLJ7_9MICO</name>
<evidence type="ECO:0000313" key="4">
    <source>
        <dbReference type="EMBL" id="BAU31452.1"/>
    </source>
</evidence>
<dbReference type="AlphaFoldDB" id="A0A0U5BLJ7"/>
<dbReference type="OrthoDB" id="5242916at2"/>
<feature type="domain" description="SHSP" evidence="3">
    <location>
        <begin position="21"/>
        <end position="132"/>
    </location>
</feature>
<dbReference type="SUPFAM" id="SSF49764">
    <property type="entry name" value="HSP20-like chaperones"/>
    <property type="match status" value="1"/>
</dbReference>
<dbReference type="CDD" id="cd06464">
    <property type="entry name" value="ACD_sHsps-like"/>
    <property type="match status" value="1"/>
</dbReference>
<reference evidence="5 7" key="1">
    <citation type="journal article" date="2015" name="Stand. Genomic Sci.">
        <title>Genomic Encyclopedia of Bacterial and Archaeal Type Strains, Phase III: the genomes of soil and plant-associated and newly described type strains.</title>
        <authorList>
            <person name="Whitman W.B."/>
            <person name="Woyke T."/>
            <person name="Klenk H.P."/>
            <person name="Zhou Y."/>
            <person name="Lilburn T.G."/>
            <person name="Beck B.J."/>
            <person name="De Vos P."/>
            <person name="Vandamme P."/>
            <person name="Eisen J.A."/>
            <person name="Garrity G."/>
            <person name="Hugenholtz P."/>
            <person name="Kyrpides N.C."/>
        </authorList>
    </citation>
    <scope>NUCLEOTIDE SEQUENCE [LARGE SCALE GENOMIC DNA]</scope>
    <source>
        <strain evidence="5 7">AC4r</strain>
    </source>
</reference>
<dbReference type="KEGG" id="malk:MalAC0309_0580"/>
<dbReference type="PANTHER" id="PTHR11527">
    <property type="entry name" value="HEAT-SHOCK PROTEIN 20 FAMILY MEMBER"/>
    <property type="match status" value="1"/>
</dbReference>
<keyword evidence="7" id="KW-1185">Reference proteome</keyword>
<evidence type="ECO:0000259" key="3">
    <source>
        <dbReference type="PROSITE" id="PS01031"/>
    </source>
</evidence>